<dbReference type="PANTHER" id="PTHR30194:SF3">
    <property type="entry name" value="CROSSOVER JUNCTION ENDODEOXYRIBONUCLEASE RUVC"/>
    <property type="match status" value="1"/>
</dbReference>
<dbReference type="EC" id="3.1.21.10" evidence="13 14"/>
<comment type="subunit">
    <text evidence="13">Homodimer which binds Holliday junction (HJ) DNA. The HJ becomes 2-fold symmetrical on binding to RuvC with unstacked arms; it has a different conformation from HJ DNA in complex with RuvA. In the full resolvosome a probable DNA-RuvA(4)-RuvB(12)-RuvC(2) complex forms which resolves the HJ.</text>
</comment>
<evidence type="ECO:0000256" key="8">
    <source>
        <dbReference type="ARBA" id="ARBA00022842"/>
    </source>
</evidence>
<sequence length="165" mass="18202">MIILGIDPGTATTGYGVIKKEGNVLTVLEYGCIRTEANLDLKIRLRIIEEDLIEIIESFKPDVASVEQLFFCNNAKTALSVGHARGVILLVLAKNEIPSFEYTPLQVKQTISGYGKASKKQIQEMVKILLKMKEIPRPDDAADALAIAMCHLQNANFIDKISQNS</sequence>
<comment type="cofactor">
    <cofactor evidence="13">
        <name>Mg(2+)</name>
        <dbReference type="ChEBI" id="CHEBI:18420"/>
    </cofactor>
    <text evidence="13">Binds 2 Mg(2+) ion per subunit.</text>
</comment>
<feature type="active site" evidence="13">
    <location>
        <position position="140"/>
    </location>
</feature>
<evidence type="ECO:0000256" key="6">
    <source>
        <dbReference type="ARBA" id="ARBA00022763"/>
    </source>
</evidence>
<dbReference type="EMBL" id="LBVV01000006">
    <property type="protein sequence ID" value="KKQ94968.1"/>
    <property type="molecule type" value="Genomic_DNA"/>
</dbReference>
<dbReference type="SUPFAM" id="SSF53098">
    <property type="entry name" value="Ribonuclease H-like"/>
    <property type="match status" value="1"/>
</dbReference>
<comment type="catalytic activity">
    <reaction evidence="12 13">
        <text>Endonucleolytic cleavage at a junction such as a reciprocal single-stranded crossover between two homologous DNA duplexes (Holliday junction).</text>
        <dbReference type="EC" id="3.1.21.10"/>
    </reaction>
</comment>
<keyword evidence="11 13" id="KW-0234">DNA repair</keyword>
<evidence type="ECO:0000256" key="12">
    <source>
        <dbReference type="ARBA" id="ARBA00029354"/>
    </source>
</evidence>
<dbReference type="AlphaFoldDB" id="A0A0G0LSR1"/>
<dbReference type="InterPro" id="IPR036397">
    <property type="entry name" value="RNaseH_sf"/>
</dbReference>
<keyword evidence="6 13" id="KW-0227">DNA damage</keyword>
<dbReference type="Gene3D" id="3.30.420.10">
    <property type="entry name" value="Ribonuclease H-like superfamily/Ribonuclease H"/>
    <property type="match status" value="1"/>
</dbReference>
<feature type="active site" evidence="13">
    <location>
        <position position="7"/>
    </location>
</feature>
<keyword evidence="10 13" id="KW-0233">DNA recombination</keyword>
<dbReference type="CDD" id="cd16962">
    <property type="entry name" value="RuvC"/>
    <property type="match status" value="1"/>
</dbReference>
<dbReference type="PRINTS" id="PR00696">
    <property type="entry name" value="RSOLVASERUVC"/>
</dbReference>
<dbReference type="GO" id="GO:0048476">
    <property type="term" value="C:Holliday junction resolvase complex"/>
    <property type="evidence" value="ECO:0007669"/>
    <property type="project" value="UniProtKB-UniRule"/>
</dbReference>
<dbReference type="PANTHER" id="PTHR30194">
    <property type="entry name" value="CROSSOVER JUNCTION ENDODEOXYRIBONUCLEASE RUVC"/>
    <property type="match status" value="1"/>
</dbReference>
<dbReference type="HAMAP" id="MF_00034">
    <property type="entry name" value="RuvC"/>
    <property type="match status" value="1"/>
</dbReference>
<dbReference type="Pfam" id="PF02075">
    <property type="entry name" value="RuvC"/>
    <property type="match status" value="1"/>
</dbReference>
<dbReference type="GO" id="GO:0006281">
    <property type="term" value="P:DNA repair"/>
    <property type="evidence" value="ECO:0007669"/>
    <property type="project" value="UniProtKB-UniRule"/>
</dbReference>
<feature type="binding site" evidence="13">
    <location>
        <position position="67"/>
    </location>
    <ligand>
        <name>Mg(2+)</name>
        <dbReference type="ChEBI" id="CHEBI:18420"/>
        <label>2</label>
    </ligand>
</feature>
<protein>
    <recommendedName>
        <fullName evidence="13 14">Crossover junction endodeoxyribonuclease RuvC</fullName>
        <ecNumber evidence="13 14">3.1.21.10</ecNumber>
    </recommendedName>
    <alternativeName>
        <fullName evidence="13">Holliday junction nuclease RuvC</fullName>
    </alternativeName>
    <alternativeName>
        <fullName evidence="13">Holliday junction resolvase RuvC</fullName>
    </alternativeName>
</protein>
<evidence type="ECO:0000256" key="4">
    <source>
        <dbReference type="ARBA" id="ARBA00022723"/>
    </source>
</evidence>
<comment type="caution">
    <text evidence="15">The sequence shown here is derived from an EMBL/GenBank/DDBJ whole genome shotgun (WGS) entry which is preliminary data.</text>
</comment>
<dbReference type="InterPro" id="IPR002176">
    <property type="entry name" value="X-over_junc_endoDNase_RuvC"/>
</dbReference>
<dbReference type="NCBIfam" id="NF000711">
    <property type="entry name" value="PRK00039.2-1"/>
    <property type="match status" value="1"/>
</dbReference>
<evidence type="ECO:0000256" key="7">
    <source>
        <dbReference type="ARBA" id="ARBA00022801"/>
    </source>
</evidence>
<dbReference type="GO" id="GO:0000287">
    <property type="term" value="F:magnesium ion binding"/>
    <property type="evidence" value="ECO:0007669"/>
    <property type="project" value="UniProtKB-UniRule"/>
</dbReference>
<comment type="function">
    <text evidence="13">The RuvA-RuvB-RuvC complex processes Holliday junction (HJ) DNA during genetic recombination and DNA repair. Endonuclease that resolves HJ intermediates. Cleaves cruciform DNA by making single-stranded nicks across the HJ at symmetrical positions within the homologous arms, yielding a 5'-phosphate and a 3'-hydroxyl group; requires a central core of homology in the junction. The consensus cleavage sequence is 5'-(A/T)TT(C/G)-3'. Cleavage occurs on the 3'-side of the TT dinucleotide at the point of strand exchange. HJ branch migration catalyzed by RuvA-RuvB allows RuvC to scan DNA until it finds its consensus sequence, where it cleaves and resolves the cruciform DNA.</text>
</comment>
<comment type="similarity">
    <text evidence="1 13">Belongs to the RuvC family.</text>
</comment>
<dbReference type="PROSITE" id="PS01321">
    <property type="entry name" value="RUVC"/>
    <property type="match status" value="1"/>
</dbReference>
<proteinExistence type="inferred from homology"/>
<dbReference type="GO" id="GO:0005737">
    <property type="term" value="C:cytoplasm"/>
    <property type="evidence" value="ECO:0007669"/>
    <property type="project" value="UniProtKB-SubCell"/>
</dbReference>
<feature type="active site" evidence="13">
    <location>
        <position position="67"/>
    </location>
</feature>
<evidence type="ECO:0000256" key="10">
    <source>
        <dbReference type="ARBA" id="ARBA00023172"/>
    </source>
</evidence>
<feature type="binding site" evidence="13">
    <location>
        <position position="7"/>
    </location>
    <ligand>
        <name>Mg(2+)</name>
        <dbReference type="ChEBI" id="CHEBI:18420"/>
        <label>1</label>
    </ligand>
</feature>
<name>A0A0G0LSR1_UNCC2</name>
<dbReference type="NCBIfam" id="TIGR00228">
    <property type="entry name" value="ruvC"/>
    <property type="match status" value="1"/>
</dbReference>
<evidence type="ECO:0000256" key="3">
    <source>
        <dbReference type="ARBA" id="ARBA00022722"/>
    </source>
</evidence>
<evidence type="ECO:0000256" key="14">
    <source>
        <dbReference type="NCBIfam" id="TIGR00228"/>
    </source>
</evidence>
<evidence type="ECO:0000256" key="5">
    <source>
        <dbReference type="ARBA" id="ARBA00022759"/>
    </source>
</evidence>
<dbReference type="PATRIC" id="fig|1618345.3.peg.356"/>
<keyword evidence="9 13" id="KW-0238">DNA-binding</keyword>
<comment type="subcellular location">
    <subcellularLocation>
        <location evidence="13">Cytoplasm</location>
    </subcellularLocation>
</comment>
<dbReference type="STRING" id="1618345.UT18_C0006G0066"/>
<keyword evidence="8 13" id="KW-0460">Magnesium</keyword>
<dbReference type="Proteomes" id="UP000034207">
    <property type="component" value="Unassembled WGS sequence"/>
</dbReference>
<keyword evidence="2 13" id="KW-0963">Cytoplasm</keyword>
<accession>A0A0G0LSR1</accession>
<evidence type="ECO:0000313" key="16">
    <source>
        <dbReference type="Proteomes" id="UP000034207"/>
    </source>
</evidence>
<evidence type="ECO:0000256" key="11">
    <source>
        <dbReference type="ARBA" id="ARBA00023204"/>
    </source>
</evidence>
<keyword evidence="3 13" id="KW-0540">Nuclease</keyword>
<evidence type="ECO:0000256" key="13">
    <source>
        <dbReference type="HAMAP-Rule" id="MF_00034"/>
    </source>
</evidence>
<keyword evidence="5 13" id="KW-0255">Endonuclease</keyword>
<dbReference type="GO" id="GO:0008821">
    <property type="term" value="F:crossover junction DNA endonuclease activity"/>
    <property type="evidence" value="ECO:0007669"/>
    <property type="project" value="UniProtKB-UniRule"/>
</dbReference>
<evidence type="ECO:0000256" key="1">
    <source>
        <dbReference type="ARBA" id="ARBA00009518"/>
    </source>
</evidence>
<evidence type="ECO:0000256" key="2">
    <source>
        <dbReference type="ARBA" id="ARBA00022490"/>
    </source>
</evidence>
<dbReference type="InterPro" id="IPR012337">
    <property type="entry name" value="RNaseH-like_sf"/>
</dbReference>
<gene>
    <name evidence="13" type="primary">ruvC</name>
    <name evidence="15" type="ORF">UT18_C0006G0066</name>
</gene>
<evidence type="ECO:0000313" key="15">
    <source>
        <dbReference type="EMBL" id="KKQ94968.1"/>
    </source>
</evidence>
<dbReference type="GO" id="GO:0003677">
    <property type="term" value="F:DNA binding"/>
    <property type="evidence" value="ECO:0007669"/>
    <property type="project" value="UniProtKB-KW"/>
</dbReference>
<reference evidence="15 16" key="1">
    <citation type="journal article" date="2015" name="Nature">
        <title>rRNA introns, odd ribosomes, and small enigmatic genomes across a large radiation of phyla.</title>
        <authorList>
            <person name="Brown C.T."/>
            <person name="Hug L.A."/>
            <person name="Thomas B.C."/>
            <person name="Sharon I."/>
            <person name="Castelle C.J."/>
            <person name="Singh A."/>
            <person name="Wilkins M.J."/>
            <person name="Williams K.H."/>
            <person name="Banfield J.F."/>
        </authorList>
    </citation>
    <scope>NUCLEOTIDE SEQUENCE [LARGE SCALE GENOMIC DNA]</scope>
</reference>
<organism evidence="15 16">
    <name type="scientific">candidate division CPR2 bacterium GW2011_GWC2_39_10</name>
    <dbReference type="NCBI Taxonomy" id="1618345"/>
    <lineage>
        <taxon>Bacteria</taxon>
        <taxon>Bacteria division CPR2</taxon>
    </lineage>
</organism>
<dbReference type="FunFam" id="3.30.420.10:FF:000002">
    <property type="entry name" value="Crossover junction endodeoxyribonuclease RuvC"/>
    <property type="match status" value="1"/>
</dbReference>
<evidence type="ECO:0000256" key="9">
    <source>
        <dbReference type="ARBA" id="ARBA00023125"/>
    </source>
</evidence>
<dbReference type="InterPro" id="IPR020563">
    <property type="entry name" value="X-over_junc_endoDNase_Mg_BS"/>
</dbReference>
<dbReference type="GO" id="GO:0006310">
    <property type="term" value="P:DNA recombination"/>
    <property type="evidence" value="ECO:0007669"/>
    <property type="project" value="UniProtKB-UniRule"/>
</dbReference>
<feature type="binding site" evidence="13">
    <location>
        <position position="140"/>
    </location>
    <ligand>
        <name>Mg(2+)</name>
        <dbReference type="ChEBI" id="CHEBI:18420"/>
        <label>1</label>
    </ligand>
</feature>
<keyword evidence="4 13" id="KW-0479">Metal-binding</keyword>
<keyword evidence="7 13" id="KW-0378">Hydrolase</keyword>